<evidence type="ECO:0000313" key="2">
    <source>
        <dbReference type="Proteomes" id="UP000039021"/>
    </source>
</evidence>
<organism evidence="1 2">
    <name type="scientific">Mycobacterium tuberculosis</name>
    <dbReference type="NCBI Taxonomy" id="1773"/>
    <lineage>
        <taxon>Bacteria</taxon>
        <taxon>Bacillati</taxon>
        <taxon>Actinomycetota</taxon>
        <taxon>Actinomycetes</taxon>
        <taxon>Mycobacteriales</taxon>
        <taxon>Mycobacteriaceae</taxon>
        <taxon>Mycobacterium</taxon>
        <taxon>Mycobacterium tuberculosis complex</taxon>
    </lineage>
</organism>
<protein>
    <submittedName>
        <fullName evidence="1">Uncharacterized protein</fullName>
    </submittedName>
</protein>
<accession>A0A916PHP3</accession>
<reference evidence="2" key="1">
    <citation type="submission" date="2015-03" db="EMBL/GenBank/DDBJ databases">
        <authorList>
            <consortium name="Pathogen Informatics"/>
        </authorList>
    </citation>
    <scope>NUCLEOTIDE SEQUENCE [LARGE SCALE GENOMIC DNA]</scope>
    <source>
        <strain evidence="2">N09902308</strain>
    </source>
</reference>
<dbReference type="AlphaFoldDB" id="A0A916PHP3"/>
<proteinExistence type="predicted"/>
<comment type="caution">
    <text evidence="1">The sequence shown here is derived from an EMBL/GenBank/DDBJ whole genome shotgun (WGS) entry which is preliminary data.</text>
</comment>
<name>A0A916PHP3_MYCTX</name>
<dbReference type="Proteomes" id="UP000039021">
    <property type="component" value="Unassembled WGS sequence"/>
</dbReference>
<sequence>MPRITPCIANQCSLSFTAPPSIEWLFFKTRTRNSTFGEDVEVC</sequence>
<dbReference type="EMBL" id="CSBK01004448">
    <property type="protein sequence ID" value="CPB90575.1"/>
    <property type="molecule type" value="Genomic_DNA"/>
</dbReference>
<evidence type="ECO:0000313" key="1">
    <source>
        <dbReference type="EMBL" id="CPB90575.1"/>
    </source>
</evidence>
<gene>
    <name evidence="1" type="ORF">ERS007739_05465</name>
</gene>